<feature type="chain" id="PRO_5047235517" description="DUF3558 domain-containing protein" evidence="2">
    <location>
        <begin position="23"/>
        <end position="197"/>
    </location>
</feature>
<organism evidence="3 4">
    <name type="scientific">Microbacterium invictum</name>
    <dbReference type="NCBI Taxonomy" id="515415"/>
    <lineage>
        <taxon>Bacteria</taxon>
        <taxon>Bacillati</taxon>
        <taxon>Actinomycetota</taxon>
        <taxon>Actinomycetes</taxon>
        <taxon>Micrococcales</taxon>
        <taxon>Microbacteriaceae</taxon>
        <taxon>Microbacterium</taxon>
    </lineage>
</organism>
<evidence type="ECO:0000313" key="3">
    <source>
        <dbReference type="EMBL" id="WQB71923.1"/>
    </source>
</evidence>
<dbReference type="Proteomes" id="UP001324533">
    <property type="component" value="Chromosome"/>
</dbReference>
<accession>A0ABZ0VE73</accession>
<evidence type="ECO:0000256" key="2">
    <source>
        <dbReference type="SAM" id="SignalP"/>
    </source>
</evidence>
<dbReference type="EMBL" id="CP139779">
    <property type="protein sequence ID" value="WQB71923.1"/>
    <property type="molecule type" value="Genomic_DNA"/>
</dbReference>
<proteinExistence type="predicted"/>
<reference evidence="3 4" key="1">
    <citation type="submission" date="2023-06" db="EMBL/GenBank/DDBJ databases">
        <title>Rock-solubilizing bacteria, Microbacterium invictum, promotes re-establishment of vegetation in rocky wasteland by accelerating rock bio-weathering and reshaping soil bacterial community.</title>
        <authorList>
            <person name="Liu C."/>
        </authorList>
    </citation>
    <scope>NUCLEOTIDE SEQUENCE [LARGE SCALE GENOMIC DNA]</scope>
    <source>
        <strain evidence="3 4">X-18</strain>
    </source>
</reference>
<keyword evidence="2" id="KW-0732">Signal</keyword>
<feature type="signal peptide" evidence="2">
    <location>
        <begin position="1"/>
        <end position="22"/>
    </location>
</feature>
<sequence>MSQRPRSLTVIAGAALALALLAGCAPEPAPSPTSTATQSESPSESPSESASASPSASATSTASIPTECDELGSEASRQEMVGDMTLQSDGQGFVRPAPDGATLVLGCDWIVGDATGLLVLISTATPEAVTAAIATLPEEGYTCQVSDDFGAQFCELPGAGPDTEEIVVARDDVWIYYAPVNRNGRAFLSDIASQIFG</sequence>
<feature type="compositionally biased region" description="Low complexity" evidence="1">
    <location>
        <begin position="24"/>
        <end position="66"/>
    </location>
</feature>
<evidence type="ECO:0000313" key="4">
    <source>
        <dbReference type="Proteomes" id="UP001324533"/>
    </source>
</evidence>
<name>A0ABZ0VE73_9MICO</name>
<dbReference type="PROSITE" id="PS51257">
    <property type="entry name" value="PROKAR_LIPOPROTEIN"/>
    <property type="match status" value="1"/>
</dbReference>
<keyword evidence="4" id="KW-1185">Reference proteome</keyword>
<dbReference type="RefSeq" id="WP_322412036.1">
    <property type="nucleotide sequence ID" value="NZ_CP139779.1"/>
</dbReference>
<protein>
    <recommendedName>
        <fullName evidence="5">DUF3558 domain-containing protein</fullName>
    </recommendedName>
</protein>
<evidence type="ECO:0000256" key="1">
    <source>
        <dbReference type="SAM" id="MobiDB-lite"/>
    </source>
</evidence>
<feature type="region of interest" description="Disordered" evidence="1">
    <location>
        <begin position="24"/>
        <end position="75"/>
    </location>
</feature>
<gene>
    <name evidence="3" type="ORF">T9R20_08260</name>
</gene>
<evidence type="ECO:0008006" key="5">
    <source>
        <dbReference type="Google" id="ProtNLM"/>
    </source>
</evidence>